<keyword evidence="2" id="KW-1185">Reference proteome</keyword>
<protein>
    <submittedName>
        <fullName evidence="1">Uncharacterized protein</fullName>
    </submittedName>
</protein>
<dbReference type="Gene3D" id="2.60.40.200">
    <property type="entry name" value="Superoxide dismutase, copper/zinc binding domain"/>
    <property type="match status" value="1"/>
</dbReference>
<dbReference type="Proteomes" id="UP000823046">
    <property type="component" value="Unassembled WGS sequence"/>
</dbReference>
<dbReference type="EMBL" id="JADAQX010000230">
    <property type="protein sequence ID" value="KAF8821135.1"/>
    <property type="molecule type" value="Genomic_DNA"/>
</dbReference>
<reference evidence="1 2" key="1">
    <citation type="journal article" date="2020" name="bioRxiv">
        <title>Metabolic contributions of an alphaproteobacterial endosymbiont in the apicomplexan Cardiosporidium cionae.</title>
        <authorList>
            <person name="Hunter E.S."/>
            <person name="Paight C.J."/>
            <person name="Lane C.E."/>
        </authorList>
    </citation>
    <scope>NUCLEOTIDE SEQUENCE [LARGE SCALE GENOMIC DNA]</scope>
    <source>
        <strain evidence="1">ESH_2018</strain>
    </source>
</reference>
<name>A0ABQ7JAV9_9APIC</name>
<gene>
    <name evidence="1" type="ORF">IE077_002432</name>
</gene>
<organism evidence="1 2">
    <name type="scientific">Cardiosporidium cionae</name>
    <dbReference type="NCBI Taxonomy" id="476202"/>
    <lineage>
        <taxon>Eukaryota</taxon>
        <taxon>Sar</taxon>
        <taxon>Alveolata</taxon>
        <taxon>Apicomplexa</taxon>
        <taxon>Aconoidasida</taxon>
        <taxon>Nephromycida</taxon>
        <taxon>Cardiosporidium</taxon>
    </lineage>
</organism>
<sequence>MAALKDKCVAVSKINSSYANGYVTKMAHLTLLDISLNMEILRTTFSDQCEDGFSSLTYHDHVDWIYGNETVLNDEGLCTFAGSHYDPGYACGPTGHSNCTKYGIPGSSALLHTTYYTGNYTCNPEIYKSFPYSCHVGDITGKFGAFLVPNPSNKTIRFIRVLYDPYSAQTCNAGSLFKSAVMHCNSGFRLFCWPWSLSKGIRPKMEFLENVINTLWWIDQKQSSLQEHFDVDAYINIDTNTLLKSLKQNAYYVAKSI</sequence>
<accession>A0ABQ7JAV9</accession>
<evidence type="ECO:0000313" key="2">
    <source>
        <dbReference type="Proteomes" id="UP000823046"/>
    </source>
</evidence>
<dbReference type="InterPro" id="IPR036423">
    <property type="entry name" value="SOD-like_Cu/Zn_dom_sf"/>
</dbReference>
<comment type="caution">
    <text evidence="1">The sequence shown here is derived from an EMBL/GenBank/DDBJ whole genome shotgun (WGS) entry which is preliminary data.</text>
</comment>
<evidence type="ECO:0000313" key="1">
    <source>
        <dbReference type="EMBL" id="KAF8821135.1"/>
    </source>
</evidence>
<proteinExistence type="predicted"/>